<accession>A0A1L9C4N6</accession>
<dbReference type="Proteomes" id="UP000185713">
    <property type="component" value="Unassembled WGS sequence"/>
</dbReference>
<evidence type="ECO:0000313" key="4">
    <source>
        <dbReference type="EMBL" id="SMH35780.1"/>
    </source>
</evidence>
<dbReference type="EMBL" id="RJJH01000007">
    <property type="protein sequence ID" value="RNI11955.1"/>
    <property type="molecule type" value="Genomic_DNA"/>
</dbReference>
<dbReference type="PANTHER" id="PTHR31157">
    <property type="entry name" value="SCP DOMAIN-CONTAINING PROTEIN"/>
    <property type="match status" value="1"/>
</dbReference>
<reference evidence="3 7" key="4">
    <citation type="submission" date="2018-10" db="EMBL/GenBank/DDBJ databases">
        <title>Cultivation of a novel Methanohalophilus strain from Kebrit Deep of the Red Sea and a genomic comparison of members of the genus Methanohalophilus.</title>
        <authorList>
            <person name="Guan Y."/>
            <person name="Ngugi D.K."/>
            <person name="Stingl U."/>
        </authorList>
    </citation>
    <scope>NUCLEOTIDE SEQUENCE [LARGE SCALE GENOMIC DNA]</scope>
    <source>
        <strain evidence="3 7">DSM 7471</strain>
    </source>
</reference>
<proteinExistence type="predicted"/>
<dbReference type="InterPro" id="IPR035940">
    <property type="entry name" value="CAP_sf"/>
</dbReference>
<keyword evidence="6" id="KW-1185">Reference proteome</keyword>
<dbReference type="InterPro" id="IPR014044">
    <property type="entry name" value="CAP_dom"/>
</dbReference>
<dbReference type="Pfam" id="PF00188">
    <property type="entry name" value="CAP"/>
    <property type="match status" value="1"/>
</dbReference>
<dbReference type="SUPFAM" id="SSF55797">
    <property type="entry name" value="PR-1-like"/>
    <property type="match status" value="1"/>
</dbReference>
<feature type="domain" description="SCP" evidence="1">
    <location>
        <begin position="36"/>
        <end position="147"/>
    </location>
</feature>
<dbReference type="EMBL" id="JWTK01000002">
    <property type="protein sequence ID" value="OJH49494.1"/>
    <property type="molecule type" value="Genomic_DNA"/>
</dbReference>
<dbReference type="EMBL" id="FXBN01000001">
    <property type="protein sequence ID" value="SMH35780.1"/>
    <property type="molecule type" value="Genomic_DNA"/>
</dbReference>
<dbReference type="PANTHER" id="PTHR31157:SF1">
    <property type="entry name" value="SCP DOMAIN-CONTAINING PROTEIN"/>
    <property type="match status" value="1"/>
</dbReference>
<dbReference type="CDD" id="cd05379">
    <property type="entry name" value="CAP_bacterial"/>
    <property type="match status" value="1"/>
</dbReference>
<dbReference type="OrthoDB" id="60683at2157"/>
<evidence type="ECO:0000313" key="7">
    <source>
        <dbReference type="Proteomes" id="UP000278252"/>
    </source>
</evidence>
<evidence type="ECO:0000313" key="6">
    <source>
        <dbReference type="Proteomes" id="UP000193969"/>
    </source>
</evidence>
<gene>
    <name evidence="3" type="ORF">EFE41_04115</name>
    <name evidence="2" type="ORF">MPF_0282</name>
    <name evidence="4" type="ORF">SAMN06264941_1050</name>
</gene>
<dbReference type="Proteomes" id="UP000193969">
    <property type="component" value="Unassembled WGS sequence"/>
</dbReference>
<sequence>MVDMLKFLLILFLAITFVIFPAGAENLYSAEEKQMLDLINEERVEQGVSPLQFNSLLNEASSAHSREMIENNYFAHDSYDGTSYWQRLQDFNYQSSTTAENIAMTVPFDVQKAHENLMASPGHRANILNPDYNEVGIGIWVGDYTYNGVTYSNTAMFTQDFGWSTSAAVDEKEPLSIESCSPQDDFSSDSGSMQEFAVTTNRPCNIRWLIDGVEVQEINNEQTCSYTTSKSSPGTYEIKVIADDGVSTDYREWSWTVVEEETASSYHAYDFNQDCVIDTSEVSKAIDDYYAGKLDVAAISQVIDYWYLGSDGYC</sequence>
<reference evidence="2 5" key="1">
    <citation type="submission" date="2014-12" db="EMBL/GenBank/DDBJ databases">
        <title>The genome sequence of Methanohalophilus portucalensis strain FDF1.</title>
        <authorList>
            <person name="Lai M.-C."/>
            <person name="Lai S.-J."/>
        </authorList>
    </citation>
    <scope>NUCLEOTIDE SEQUENCE [LARGE SCALE GENOMIC DNA]</scope>
    <source>
        <strain evidence="2 5">FDF-1</strain>
    </source>
</reference>
<protein>
    <submittedName>
        <fullName evidence="3">CAP domain-containing protein</fullName>
    </submittedName>
    <submittedName>
        <fullName evidence="4">Cysteine-rich secretory protein family protein</fullName>
    </submittedName>
    <submittedName>
        <fullName evidence="2">SCP-like extracellular</fullName>
    </submittedName>
</protein>
<reference evidence="4" key="2">
    <citation type="submission" date="2017-04" db="EMBL/GenBank/DDBJ databases">
        <authorList>
            <person name="Afonso C.L."/>
            <person name="Miller P.J."/>
            <person name="Scott M.A."/>
            <person name="Spackman E."/>
            <person name="Goraichik I."/>
            <person name="Dimitrov K.M."/>
            <person name="Suarez D.L."/>
            <person name="Swayne D.E."/>
        </authorList>
    </citation>
    <scope>NUCLEOTIDE SEQUENCE [LARGE SCALE GENOMIC DNA]</scope>
    <source>
        <strain evidence="4">FDF-1</strain>
    </source>
</reference>
<evidence type="ECO:0000313" key="3">
    <source>
        <dbReference type="EMBL" id="RNI11955.1"/>
    </source>
</evidence>
<organism evidence="2 5">
    <name type="scientific">Methanohalophilus portucalensis FDF-1</name>
    <dbReference type="NCBI Taxonomy" id="523843"/>
    <lineage>
        <taxon>Archaea</taxon>
        <taxon>Methanobacteriati</taxon>
        <taxon>Methanobacteriota</taxon>
        <taxon>Stenosarchaea group</taxon>
        <taxon>Methanomicrobia</taxon>
        <taxon>Methanosarcinales</taxon>
        <taxon>Methanosarcinaceae</taxon>
        <taxon>Methanohalophilus</taxon>
    </lineage>
</organism>
<dbReference type="Proteomes" id="UP000278252">
    <property type="component" value="Unassembled WGS sequence"/>
</dbReference>
<name>A0A1L9C4N6_9EURY</name>
<dbReference type="RefSeq" id="WP_072358359.1">
    <property type="nucleotide sequence ID" value="NZ_FXBN01000001.1"/>
</dbReference>
<dbReference type="STRING" id="523843.SAMN06264941_1050"/>
<reference evidence="6" key="3">
    <citation type="submission" date="2017-04" db="EMBL/GenBank/DDBJ databases">
        <authorList>
            <person name="Varghese N."/>
            <person name="Submissions S."/>
        </authorList>
    </citation>
    <scope>NUCLEOTIDE SEQUENCE [LARGE SCALE GENOMIC DNA]</scope>
    <source>
        <strain evidence="6">FDF-1</strain>
    </source>
</reference>
<dbReference type="Gene3D" id="3.40.33.10">
    <property type="entry name" value="CAP"/>
    <property type="match status" value="1"/>
</dbReference>
<evidence type="ECO:0000313" key="2">
    <source>
        <dbReference type="EMBL" id="OJH49494.1"/>
    </source>
</evidence>
<evidence type="ECO:0000259" key="1">
    <source>
        <dbReference type="Pfam" id="PF00188"/>
    </source>
</evidence>
<dbReference type="AlphaFoldDB" id="A0A1L9C4N6"/>
<evidence type="ECO:0000313" key="5">
    <source>
        <dbReference type="Proteomes" id="UP000185713"/>
    </source>
</evidence>